<evidence type="ECO:0000313" key="2">
    <source>
        <dbReference type="EMBL" id="QQP40817.1"/>
    </source>
</evidence>
<sequence>MPWVQDHSDLVGKESSQFREGSNWPSDNQDLNLLDYFLWDVLQERINEHSHGSVDQLKASIIKNCKKIPASDVVAAARRFRARIEAIIEAKGGHI</sequence>
<accession>A0A7T8GZR8</accession>
<feature type="compositionally biased region" description="Basic and acidic residues" evidence="1">
    <location>
        <begin position="1"/>
        <end position="12"/>
    </location>
</feature>
<dbReference type="Gene3D" id="3.30.420.10">
    <property type="entry name" value="Ribonuclease H-like superfamily/Ribonuclease H"/>
    <property type="match status" value="1"/>
</dbReference>
<dbReference type="OrthoDB" id="9981685at2759"/>
<dbReference type="InterPro" id="IPR036397">
    <property type="entry name" value="RNaseH_sf"/>
</dbReference>
<feature type="compositionally biased region" description="Polar residues" evidence="1">
    <location>
        <begin position="14"/>
        <end position="28"/>
    </location>
</feature>
<proteinExistence type="predicted"/>
<dbReference type="GO" id="GO:0003676">
    <property type="term" value="F:nucleic acid binding"/>
    <property type="evidence" value="ECO:0007669"/>
    <property type="project" value="InterPro"/>
</dbReference>
<dbReference type="EMBL" id="CP045899">
    <property type="protein sequence ID" value="QQP40817.1"/>
    <property type="molecule type" value="Genomic_DNA"/>
</dbReference>
<organism evidence="2 3">
    <name type="scientific">Caligus rogercresseyi</name>
    <name type="common">Sea louse</name>
    <dbReference type="NCBI Taxonomy" id="217165"/>
    <lineage>
        <taxon>Eukaryota</taxon>
        <taxon>Metazoa</taxon>
        <taxon>Ecdysozoa</taxon>
        <taxon>Arthropoda</taxon>
        <taxon>Crustacea</taxon>
        <taxon>Multicrustacea</taxon>
        <taxon>Hexanauplia</taxon>
        <taxon>Copepoda</taxon>
        <taxon>Siphonostomatoida</taxon>
        <taxon>Caligidae</taxon>
        <taxon>Caligus</taxon>
    </lineage>
</organism>
<name>A0A7T8GZR8_CALRO</name>
<dbReference type="AlphaFoldDB" id="A0A7T8GZR8"/>
<evidence type="ECO:0000256" key="1">
    <source>
        <dbReference type="SAM" id="MobiDB-lite"/>
    </source>
</evidence>
<gene>
    <name evidence="2" type="ORF">FKW44_014991</name>
</gene>
<reference evidence="3" key="1">
    <citation type="submission" date="2021-01" db="EMBL/GenBank/DDBJ databases">
        <title>Caligus Genome Assembly.</title>
        <authorList>
            <person name="Gallardo-Escarate C."/>
        </authorList>
    </citation>
    <scope>NUCLEOTIDE SEQUENCE [LARGE SCALE GENOMIC DNA]</scope>
</reference>
<feature type="region of interest" description="Disordered" evidence="1">
    <location>
        <begin position="1"/>
        <end position="28"/>
    </location>
</feature>
<protein>
    <submittedName>
        <fullName evidence="2">Uncharacterized protein</fullName>
    </submittedName>
</protein>
<evidence type="ECO:0000313" key="3">
    <source>
        <dbReference type="Proteomes" id="UP000595437"/>
    </source>
</evidence>
<dbReference type="Proteomes" id="UP000595437">
    <property type="component" value="Chromosome 10"/>
</dbReference>
<keyword evidence="3" id="KW-1185">Reference proteome</keyword>